<sequence length="64" mass="7369">MAPVAKNDLYSESDVLEIFKLPSRPRGGGEVVVNLERIANTLMSHLLTRDLLLRERRIHSDRRI</sequence>
<dbReference type="EMBL" id="GG686808">
    <property type="protein sequence ID" value="EEQ98202.1"/>
    <property type="molecule type" value="Genomic_DNA"/>
</dbReference>
<dbReference type="OrthoDB" id="10456881at2759"/>
<dbReference type="AlphaFoldDB" id="C5LYG4"/>
<evidence type="ECO:0000313" key="2">
    <source>
        <dbReference type="Proteomes" id="UP000007800"/>
    </source>
</evidence>
<reference evidence="1 2" key="1">
    <citation type="submission" date="2008-07" db="EMBL/GenBank/DDBJ databases">
        <authorList>
            <person name="El-Sayed N."/>
            <person name="Caler E."/>
            <person name="Inman J."/>
            <person name="Amedeo P."/>
            <person name="Hass B."/>
            <person name="Wortman J."/>
        </authorList>
    </citation>
    <scope>NUCLEOTIDE SEQUENCE [LARGE SCALE GENOMIC DNA]</scope>
    <source>
        <strain evidence="2">ATCC 50983 / TXsc</strain>
    </source>
</reference>
<evidence type="ECO:0000313" key="1">
    <source>
        <dbReference type="EMBL" id="EEQ98202.1"/>
    </source>
</evidence>
<dbReference type="Proteomes" id="UP000007800">
    <property type="component" value="Unassembled WGS sequence"/>
</dbReference>
<protein>
    <submittedName>
        <fullName evidence="1">Uncharacterized protein</fullName>
    </submittedName>
</protein>
<name>C5LYG4_PERM5</name>
<dbReference type="InParanoid" id="C5LYG4"/>
<proteinExistence type="predicted"/>
<dbReference type="RefSeq" id="XP_002765485.1">
    <property type="nucleotide sequence ID" value="XM_002765439.1"/>
</dbReference>
<keyword evidence="2" id="KW-1185">Reference proteome</keyword>
<dbReference type="GeneID" id="9040644"/>
<gene>
    <name evidence="1" type="ORF">Pmar_PMAR002020</name>
</gene>
<organism evidence="2">
    <name type="scientific">Perkinsus marinus (strain ATCC 50983 / TXsc)</name>
    <dbReference type="NCBI Taxonomy" id="423536"/>
    <lineage>
        <taxon>Eukaryota</taxon>
        <taxon>Sar</taxon>
        <taxon>Alveolata</taxon>
        <taxon>Perkinsozoa</taxon>
        <taxon>Perkinsea</taxon>
        <taxon>Perkinsida</taxon>
        <taxon>Perkinsidae</taxon>
        <taxon>Perkinsus</taxon>
    </lineage>
</organism>
<accession>C5LYG4</accession>